<feature type="compositionally biased region" description="Basic and acidic residues" evidence="1">
    <location>
        <begin position="486"/>
        <end position="502"/>
    </location>
</feature>
<feature type="non-terminal residue" evidence="2">
    <location>
        <position position="953"/>
    </location>
</feature>
<feature type="compositionally biased region" description="Polar residues" evidence="1">
    <location>
        <begin position="184"/>
        <end position="215"/>
    </location>
</feature>
<dbReference type="EMBL" id="MBFS01000277">
    <property type="protein sequence ID" value="PVV03117.1"/>
    <property type="molecule type" value="Genomic_DNA"/>
</dbReference>
<feature type="compositionally biased region" description="Acidic residues" evidence="1">
    <location>
        <begin position="468"/>
        <end position="485"/>
    </location>
</feature>
<comment type="caution">
    <text evidence="2">The sequence shown here is derived from an EMBL/GenBank/DDBJ whole genome shotgun (WGS) entry which is preliminary data.</text>
</comment>
<feature type="region of interest" description="Disordered" evidence="1">
    <location>
        <begin position="107"/>
        <end position="149"/>
    </location>
</feature>
<feature type="compositionally biased region" description="Basic and acidic residues" evidence="1">
    <location>
        <begin position="559"/>
        <end position="571"/>
    </location>
</feature>
<evidence type="ECO:0000313" key="2">
    <source>
        <dbReference type="EMBL" id="PVV03117.1"/>
    </source>
</evidence>
<dbReference type="AlphaFoldDB" id="A0A2T9ZF14"/>
<feature type="compositionally biased region" description="Polar residues" evidence="1">
    <location>
        <begin position="504"/>
        <end position="536"/>
    </location>
</feature>
<feature type="compositionally biased region" description="Basic and acidic residues" evidence="1">
    <location>
        <begin position="425"/>
        <end position="461"/>
    </location>
</feature>
<feature type="compositionally biased region" description="Polar residues" evidence="1">
    <location>
        <begin position="543"/>
        <end position="554"/>
    </location>
</feature>
<feature type="region of interest" description="Disordered" evidence="1">
    <location>
        <begin position="666"/>
        <end position="687"/>
    </location>
</feature>
<protein>
    <submittedName>
        <fullName evidence="2">Uncharacterized protein</fullName>
    </submittedName>
</protein>
<feature type="compositionally biased region" description="Polar residues" evidence="1">
    <location>
        <begin position="572"/>
        <end position="584"/>
    </location>
</feature>
<dbReference type="Proteomes" id="UP000245609">
    <property type="component" value="Unassembled WGS sequence"/>
</dbReference>
<organism evidence="2 3">
    <name type="scientific">Smittium megazygosporum</name>
    <dbReference type="NCBI Taxonomy" id="133381"/>
    <lineage>
        <taxon>Eukaryota</taxon>
        <taxon>Fungi</taxon>
        <taxon>Fungi incertae sedis</taxon>
        <taxon>Zoopagomycota</taxon>
        <taxon>Kickxellomycotina</taxon>
        <taxon>Harpellomycetes</taxon>
        <taxon>Harpellales</taxon>
        <taxon>Legeriomycetaceae</taxon>
        <taxon>Smittium</taxon>
    </lineage>
</organism>
<feature type="compositionally biased region" description="Polar residues" evidence="1">
    <location>
        <begin position="674"/>
        <end position="685"/>
    </location>
</feature>
<feature type="region of interest" description="Disordered" evidence="1">
    <location>
        <begin position="911"/>
        <end position="933"/>
    </location>
</feature>
<feature type="compositionally biased region" description="Low complexity" evidence="1">
    <location>
        <begin position="917"/>
        <end position="929"/>
    </location>
</feature>
<feature type="compositionally biased region" description="Polar residues" evidence="1">
    <location>
        <begin position="328"/>
        <end position="365"/>
    </location>
</feature>
<reference evidence="2 3" key="1">
    <citation type="journal article" date="2018" name="MBio">
        <title>Comparative Genomics Reveals the Core Gene Toolbox for the Fungus-Insect Symbiosis.</title>
        <authorList>
            <person name="Wang Y."/>
            <person name="Stata M."/>
            <person name="Wang W."/>
            <person name="Stajich J.E."/>
            <person name="White M.M."/>
            <person name="Moncalvo J.M."/>
        </authorList>
    </citation>
    <scope>NUCLEOTIDE SEQUENCE [LARGE SCALE GENOMIC DNA]</scope>
    <source>
        <strain evidence="2 3">SC-DP-2</strain>
    </source>
</reference>
<proteinExistence type="predicted"/>
<feature type="compositionally biased region" description="Polar residues" evidence="1">
    <location>
        <begin position="380"/>
        <end position="401"/>
    </location>
</feature>
<feature type="compositionally biased region" description="Polar residues" evidence="1">
    <location>
        <begin position="291"/>
        <end position="300"/>
    </location>
</feature>
<evidence type="ECO:0000256" key="1">
    <source>
        <dbReference type="SAM" id="MobiDB-lite"/>
    </source>
</evidence>
<feature type="region of interest" description="Disordered" evidence="1">
    <location>
        <begin position="328"/>
        <end position="600"/>
    </location>
</feature>
<dbReference type="STRING" id="133381.A0A2T9ZF14"/>
<keyword evidence="3" id="KW-1185">Reference proteome</keyword>
<evidence type="ECO:0000313" key="3">
    <source>
        <dbReference type="Proteomes" id="UP000245609"/>
    </source>
</evidence>
<feature type="region of interest" description="Disordered" evidence="1">
    <location>
        <begin position="163"/>
        <end position="308"/>
    </location>
</feature>
<name>A0A2T9ZF14_9FUNG</name>
<accession>A0A2T9ZF14</accession>
<feature type="compositionally biased region" description="Basic residues" evidence="1">
    <location>
        <begin position="109"/>
        <end position="128"/>
    </location>
</feature>
<dbReference type="OrthoDB" id="10692645at2759"/>
<sequence>MNNQIPILGLSLPEDILSFILENKGSISLSLNGKEKAHSGALQIDKEALRFRFKKETASKFMLFCDSENNLTTDTSNPKANNNIQNWEKLGPIDGFLNIPKSNIEQIQKKKRKLDQKPKKQQPTKKTSRSSILSKPTETEKPLSDSDLEMDSDLMMLVESIDAEAKSNSQAVSDADPDLHSRKSTQPQKDSSPDNSTKSTETAQRSNILLSTKTPTPKRATGISNNPPAAYNKTLPLSQTKSYPAKQPPPSKPNLGARTAVNDSEIPVSKKRLGESIDSAPIRKFKPQTLGRHSSLTKSPAISPATPSHALKKLSQVNGAYLDKSKNISPYAQSPLNSQSYLDSNPQPNIKTPKLSGSQNSNKPKNSFAKVSDTVRENTPCLNKTGQTGLSLPLNRQSSETPKYLQVDEEKLYAKKPTLDTQNPKIDKASPKLEDDSKKILAEANNKKTESIAQKKYEQIKSHSPISEDADSEEDGEIFEDDLESPLEHEDRTELDYNEKSKIATGNKNSTLIERTPLGSQDRNFDDSSSLVPPSQSKRRSPHSNNFKPTNPENPENLKYSKLESDSDSKNRFSGSFYNKSSNTSKEKSCDDTAAVPKMNTPRNTENIFYASTEKPKRTEQLLKSARTKHDFEVKGNISAFGQKNTTKPLSPTDLLKTNNANQFEQRTKKKGNETPQNDSSQAFENQDLRIHVSHSDAYMKLKDNPKSQMEYIHKVNDEYQALYSKLESMREKRIGLISKFVADWNNAFESFQIEIKALLGSKTGETKLDKVFKNENKLFFSKKFKPDSSFMVFGCKRGQNVLEKWDSILEKSEFVDYGMIGQNYKLKGNYYDYVPLKIDFLKNSEYEDLELYIARDSKGDMYLCGYKAGLELGGLQTRQDGRNRTSEEQDSFKSNGKICDSTDKEILDDHQKTNYSGNPGNPGNSGDPGDPGGLMVGVPVVYRILLSSEMKM</sequence>
<gene>
    <name evidence="2" type="ORF">BB560_002416</name>
</gene>